<organism evidence="3 4">
    <name type="scientific">Nesterenkonia natronophila</name>
    <dbReference type="NCBI Taxonomy" id="2174932"/>
    <lineage>
        <taxon>Bacteria</taxon>
        <taxon>Bacillati</taxon>
        <taxon>Actinomycetota</taxon>
        <taxon>Actinomycetes</taxon>
        <taxon>Micrococcales</taxon>
        <taxon>Micrococcaceae</taxon>
        <taxon>Nesterenkonia</taxon>
    </lineage>
</organism>
<feature type="transmembrane region" description="Helical" evidence="2">
    <location>
        <begin position="42"/>
        <end position="62"/>
    </location>
</feature>
<feature type="region of interest" description="Disordered" evidence="1">
    <location>
        <begin position="1"/>
        <end position="36"/>
    </location>
</feature>
<accession>A0A3A4F529</accession>
<dbReference type="Proteomes" id="UP000266615">
    <property type="component" value="Unassembled WGS sequence"/>
</dbReference>
<evidence type="ECO:0000256" key="1">
    <source>
        <dbReference type="SAM" id="MobiDB-lite"/>
    </source>
</evidence>
<dbReference type="AlphaFoldDB" id="A0A3A4F529"/>
<evidence type="ECO:0000256" key="2">
    <source>
        <dbReference type="SAM" id="Phobius"/>
    </source>
</evidence>
<keyword evidence="2" id="KW-0472">Membrane</keyword>
<feature type="transmembrane region" description="Helical" evidence="2">
    <location>
        <begin position="168"/>
        <end position="196"/>
    </location>
</feature>
<keyword evidence="2" id="KW-0812">Transmembrane</keyword>
<sequence>MSKRRKKNRGNPQRSGDGASGPLRPGQRSAQSAPQTEGSPRILVYALLGVTVFMGLYLHAYAMPQMSYFADGLSMPGARFTGYDAADIAALQTAFESDAEGQLNFLHKTAGIVFPVTVFLSTWATLGLLAHGWWRWIAVAGAAVFAAVDIAENFLIDGILTQDPVDTGAVALSSVMTTLSWILLGTIGVTVIAVVLRDFIQTGRQPRRNPA</sequence>
<evidence type="ECO:0000313" key="3">
    <source>
        <dbReference type="EMBL" id="RJN31570.1"/>
    </source>
</evidence>
<feature type="transmembrane region" description="Helical" evidence="2">
    <location>
        <begin position="110"/>
        <end position="129"/>
    </location>
</feature>
<keyword evidence="2" id="KW-1133">Transmembrane helix</keyword>
<dbReference type="EMBL" id="QYZP01000002">
    <property type="protein sequence ID" value="RJN31570.1"/>
    <property type="molecule type" value="Genomic_DNA"/>
</dbReference>
<evidence type="ECO:0000313" key="4">
    <source>
        <dbReference type="Proteomes" id="UP000266615"/>
    </source>
</evidence>
<feature type="transmembrane region" description="Helical" evidence="2">
    <location>
        <begin position="136"/>
        <end position="156"/>
    </location>
</feature>
<proteinExistence type="predicted"/>
<reference evidence="3 4" key="1">
    <citation type="submission" date="2018-09" db="EMBL/GenBank/DDBJ databases">
        <title>Nesterenkonia natronophila sp. nov., an alkaliphilic actinobacteriume isolated from a soda lake, and emended description of the genus Nesterenkonia.</title>
        <authorList>
            <person name="Menes R.J."/>
            <person name="Iriarte A."/>
        </authorList>
    </citation>
    <scope>NUCLEOTIDE SEQUENCE [LARGE SCALE GENOMIC DNA]</scope>
    <source>
        <strain evidence="3 4">M8</strain>
    </source>
</reference>
<gene>
    <name evidence="3" type="ORF">D3250_05300</name>
</gene>
<comment type="caution">
    <text evidence="3">The sequence shown here is derived from an EMBL/GenBank/DDBJ whole genome shotgun (WGS) entry which is preliminary data.</text>
</comment>
<name>A0A3A4F529_9MICC</name>
<keyword evidence="4" id="KW-1185">Reference proteome</keyword>
<protein>
    <submittedName>
        <fullName evidence="3">Uncharacterized protein</fullName>
    </submittedName>
</protein>